<evidence type="ECO:0000256" key="3">
    <source>
        <dbReference type="ARBA" id="ARBA00023002"/>
    </source>
</evidence>
<protein>
    <submittedName>
        <fullName evidence="5">Oxidoreductase/ short chain dehydrogenase/reductase family</fullName>
    </submittedName>
</protein>
<dbReference type="VEuPathDB" id="GiardiaDB:QR46_2697"/>
<comment type="caution">
    <text evidence="5">The sequence shown here is derived from an EMBL/GenBank/DDBJ whole genome shotgun (WGS) entry which is preliminary data.</text>
</comment>
<proteinExistence type="inferred from homology"/>
<dbReference type="PRINTS" id="PR00081">
    <property type="entry name" value="GDHRDH"/>
</dbReference>
<comment type="subcellular location">
    <subcellularLocation>
        <location evidence="1">Endoplasmic reticulum</location>
    </subcellularLocation>
</comment>
<accession>A0A132NTA3</accession>
<comment type="similarity">
    <text evidence="2">Belongs to the short-chain dehydrogenases/reductases (SDR) family.</text>
</comment>
<dbReference type="Gene3D" id="3.40.50.720">
    <property type="entry name" value="NAD(P)-binding Rossmann-like Domain"/>
    <property type="match status" value="1"/>
</dbReference>
<evidence type="ECO:0000256" key="4">
    <source>
        <dbReference type="SAM" id="Phobius"/>
    </source>
</evidence>
<dbReference type="InterPro" id="IPR036291">
    <property type="entry name" value="NAD(P)-bd_dom_sf"/>
</dbReference>
<organism evidence="5 6">
    <name type="scientific">Giardia duodenalis assemblage B</name>
    <dbReference type="NCBI Taxonomy" id="1394984"/>
    <lineage>
        <taxon>Eukaryota</taxon>
        <taxon>Metamonada</taxon>
        <taxon>Diplomonadida</taxon>
        <taxon>Hexamitidae</taxon>
        <taxon>Giardiinae</taxon>
        <taxon>Giardia</taxon>
    </lineage>
</organism>
<keyword evidence="4" id="KW-1133">Transmembrane helix</keyword>
<evidence type="ECO:0000313" key="6">
    <source>
        <dbReference type="Proteomes" id="UP000070089"/>
    </source>
</evidence>
<keyword evidence="4" id="KW-0472">Membrane</keyword>
<dbReference type="PIRSF" id="PIRSF000126">
    <property type="entry name" value="11-beta-HSD1"/>
    <property type="match status" value="1"/>
</dbReference>
<dbReference type="PROSITE" id="PS00061">
    <property type="entry name" value="ADH_SHORT"/>
    <property type="match status" value="1"/>
</dbReference>
<dbReference type="SUPFAM" id="SSF51735">
    <property type="entry name" value="NAD(P)-binding Rossmann-fold domains"/>
    <property type="match status" value="1"/>
</dbReference>
<dbReference type="OrthoDB" id="5545019at2759"/>
<dbReference type="InterPro" id="IPR002347">
    <property type="entry name" value="SDR_fam"/>
</dbReference>
<evidence type="ECO:0000256" key="1">
    <source>
        <dbReference type="ARBA" id="ARBA00004240"/>
    </source>
</evidence>
<feature type="transmembrane region" description="Helical" evidence="4">
    <location>
        <begin position="20"/>
        <end position="39"/>
    </location>
</feature>
<keyword evidence="4" id="KW-0812">Transmembrane</keyword>
<dbReference type="Pfam" id="PF00106">
    <property type="entry name" value="adh_short"/>
    <property type="match status" value="1"/>
</dbReference>
<keyword evidence="3" id="KW-0560">Oxidoreductase</keyword>
<dbReference type="InterPro" id="IPR051019">
    <property type="entry name" value="VLCFA-Steroid_DH"/>
</dbReference>
<evidence type="ECO:0000256" key="2">
    <source>
        <dbReference type="ARBA" id="ARBA00006484"/>
    </source>
</evidence>
<evidence type="ECO:0000313" key="5">
    <source>
        <dbReference type="EMBL" id="KWX13319.1"/>
    </source>
</evidence>
<dbReference type="PANTHER" id="PTHR43899">
    <property type="entry name" value="RH59310P"/>
    <property type="match status" value="1"/>
</dbReference>
<dbReference type="GO" id="GO:0016491">
    <property type="term" value="F:oxidoreductase activity"/>
    <property type="evidence" value="ECO:0007669"/>
    <property type="project" value="UniProtKB-KW"/>
</dbReference>
<dbReference type="InterPro" id="IPR020904">
    <property type="entry name" value="Sc_DH/Rdtase_CS"/>
</dbReference>
<dbReference type="GO" id="GO:0005783">
    <property type="term" value="C:endoplasmic reticulum"/>
    <property type="evidence" value="ECO:0007669"/>
    <property type="project" value="UniProtKB-SubCell"/>
</dbReference>
<dbReference type="Proteomes" id="UP000070089">
    <property type="component" value="Unassembled WGS sequence"/>
</dbReference>
<dbReference type="PANTHER" id="PTHR43899:SF13">
    <property type="entry name" value="RH59310P"/>
    <property type="match status" value="1"/>
</dbReference>
<gene>
    <name evidence="5" type="ORF">QR46_2697</name>
</gene>
<dbReference type="EMBL" id="JXTI01000074">
    <property type="protein sequence ID" value="KWX13319.1"/>
    <property type="molecule type" value="Genomic_DNA"/>
</dbReference>
<sequence length="327" mass="36141">MTTVDESLKMSALCWLASTLIVWLCLWLFRVFVIPMFTLSDRGASKRIRSYMHDSSESTSTELSSPFALITGATGSIGSAFAEYLAREGYSLILTGRSESALEVAAKTISTKHPSVTILTRVCDLNSHVSIRNLVESLSEINVAVLVNNAGAVNVLPDDALDIPPEVLEDILAVNVQGTTLLTRLMLPKLKARKNCLIIFMGSITGSLPCPMVSYYSASKAYTHALGIALQEELRPSAITVLVAAPAWIASNMTLTKRTSLLIISPDHFVRCLFKARWTSTVVNPYYWHRVVESALGMLPEMIRTRMQYSQLINARSKIQRKLKKDK</sequence>
<reference evidence="5 6" key="1">
    <citation type="journal article" date="2015" name="Mol. Biochem. Parasitol.">
        <title>Identification of polymorphic genes for use in assemblage B genotyping assays through comparative genomics of multiple assemblage B Giardia duodenalis isolates.</title>
        <authorList>
            <person name="Wielinga C."/>
            <person name="Thompson R.C."/>
            <person name="Monis P."/>
            <person name="Ryan U."/>
        </authorList>
    </citation>
    <scope>NUCLEOTIDE SEQUENCE [LARGE SCALE GENOMIC DNA]</scope>
    <source>
        <strain evidence="5 6">BAH15c1</strain>
    </source>
</reference>
<name>A0A132NTA3_GIAIN</name>
<dbReference type="AlphaFoldDB" id="A0A132NTA3"/>